<dbReference type="InterPro" id="IPR011706">
    <property type="entry name" value="Cu-oxidase_C"/>
</dbReference>
<dbReference type="InterPro" id="IPR008972">
    <property type="entry name" value="Cupredoxin"/>
</dbReference>
<dbReference type="InterPro" id="IPR002355">
    <property type="entry name" value="Cu_oxidase_Cu_BS"/>
</dbReference>
<evidence type="ECO:0000313" key="6">
    <source>
        <dbReference type="EMBL" id="VAX02246.1"/>
    </source>
</evidence>
<dbReference type="PANTHER" id="PTHR11709">
    <property type="entry name" value="MULTI-COPPER OXIDASE"/>
    <property type="match status" value="1"/>
</dbReference>
<dbReference type="GO" id="GO:0005507">
    <property type="term" value="F:copper ion binding"/>
    <property type="evidence" value="ECO:0007669"/>
    <property type="project" value="InterPro"/>
</dbReference>
<dbReference type="AlphaFoldDB" id="A0A3B1A8Y7"/>
<dbReference type="Pfam" id="PF07732">
    <property type="entry name" value="Cu-oxidase_3"/>
    <property type="match status" value="1"/>
</dbReference>
<feature type="domain" description="Plastocyanin-like" evidence="3">
    <location>
        <begin position="159"/>
        <end position="246"/>
    </location>
</feature>
<dbReference type="GO" id="GO:0016491">
    <property type="term" value="F:oxidoreductase activity"/>
    <property type="evidence" value="ECO:0007669"/>
    <property type="project" value="UniProtKB-KW"/>
</dbReference>
<gene>
    <name evidence="6" type="ORF">MNBD_GAMMA20-226</name>
</gene>
<dbReference type="InterPro" id="IPR011707">
    <property type="entry name" value="Cu-oxidase-like_N"/>
</dbReference>
<feature type="domain" description="Plastocyanin-like" evidence="4">
    <location>
        <begin position="337"/>
        <end position="393"/>
    </location>
</feature>
<feature type="domain" description="Plastocyanin-like" evidence="4">
    <location>
        <begin position="467"/>
        <end position="490"/>
    </location>
</feature>
<dbReference type="Gene3D" id="2.60.40.420">
    <property type="entry name" value="Cupredoxins - blue copper proteins"/>
    <property type="match status" value="3"/>
</dbReference>
<keyword evidence="2" id="KW-0560">Oxidoreductase</keyword>
<dbReference type="SUPFAM" id="SSF49503">
    <property type="entry name" value="Cupredoxins"/>
    <property type="match status" value="3"/>
</dbReference>
<dbReference type="CDD" id="cd13861">
    <property type="entry name" value="CuRO_1_CumA_like"/>
    <property type="match status" value="1"/>
</dbReference>
<dbReference type="Pfam" id="PF07731">
    <property type="entry name" value="Cu-oxidase_2"/>
    <property type="match status" value="2"/>
</dbReference>
<dbReference type="InterPro" id="IPR001117">
    <property type="entry name" value="Cu-oxidase_2nd"/>
</dbReference>
<dbReference type="InterPro" id="IPR033138">
    <property type="entry name" value="Cu_oxidase_CS"/>
</dbReference>
<dbReference type="PROSITE" id="PS00079">
    <property type="entry name" value="MULTICOPPER_OXIDASE1"/>
    <property type="match status" value="1"/>
</dbReference>
<evidence type="ECO:0000259" key="5">
    <source>
        <dbReference type="Pfam" id="PF07732"/>
    </source>
</evidence>
<reference evidence="6" key="1">
    <citation type="submission" date="2018-06" db="EMBL/GenBank/DDBJ databases">
        <authorList>
            <person name="Zhirakovskaya E."/>
        </authorList>
    </citation>
    <scope>NUCLEOTIDE SEQUENCE</scope>
</reference>
<accession>A0A3B1A8Y7</accession>
<dbReference type="PROSITE" id="PS00080">
    <property type="entry name" value="MULTICOPPER_OXIDASE2"/>
    <property type="match status" value="1"/>
</dbReference>
<feature type="non-terminal residue" evidence="6">
    <location>
        <position position="1"/>
    </location>
</feature>
<proteinExistence type="predicted"/>
<organism evidence="6">
    <name type="scientific">hydrothermal vent metagenome</name>
    <dbReference type="NCBI Taxonomy" id="652676"/>
    <lineage>
        <taxon>unclassified sequences</taxon>
        <taxon>metagenomes</taxon>
        <taxon>ecological metagenomes</taxon>
    </lineage>
</organism>
<name>A0A3B1A8Y7_9ZZZZ</name>
<dbReference type="EMBL" id="UOFU01000258">
    <property type="protein sequence ID" value="VAX02246.1"/>
    <property type="molecule type" value="Genomic_DNA"/>
</dbReference>
<dbReference type="PANTHER" id="PTHR11709:SF2">
    <property type="entry name" value="MULTICOPPER OXIDASE LPR1"/>
    <property type="match status" value="1"/>
</dbReference>
<sequence length="492" mass="54160">AREDYVEMIPGVPSKVYTYNGSVPGPLIRGNVGDTLIVHFTNNLPEPTTIHWHGLRLPADMDGSSVAQTPIQPGDSFTYKFELTEASLFWYHPHVRSNEQVEKGLAGALLVKERKQDLAKEIRKAKQKILVIDDVLLDEDGQVEAAFTGTMEEVLLKKINGRDGNTLLVNGSEMPTMYVKSGEPVRWRMVNIANNRFMRVVVPGHKLTRIGGDGGLLETPIEDLDDVFLVSGQRADIMFVPKGKPGSELIVYWKDTTRGRHSIDIMDNGMVMMGDDEMDGNYPDIPLMRLVFEKNYKPARELNLPEDLRTIEPIDITGAAETTLKFGHSMPMANGTVKFLINGKTFGEVTPADAPDAQVGETQVWNLVNMTGGDHPFHLHGFFFQVLETVYKDENGNVLEVVPAPPLENVDMVNLPARRGPPGAMSMVKIAITFDPAEGLTGADIAANGGVAVIEDADLGIGQRGRSGGWQFHCHILEHADGGMMSYVEVFQ</sequence>
<dbReference type="Pfam" id="PF00394">
    <property type="entry name" value="Cu-oxidase"/>
    <property type="match status" value="1"/>
</dbReference>
<feature type="domain" description="Plastocyanin-like" evidence="5">
    <location>
        <begin position="5"/>
        <end position="115"/>
    </location>
</feature>
<dbReference type="InterPro" id="IPR045087">
    <property type="entry name" value="Cu-oxidase_fam"/>
</dbReference>
<evidence type="ECO:0000259" key="4">
    <source>
        <dbReference type="Pfam" id="PF07731"/>
    </source>
</evidence>
<evidence type="ECO:0000259" key="3">
    <source>
        <dbReference type="Pfam" id="PF00394"/>
    </source>
</evidence>
<evidence type="ECO:0000256" key="1">
    <source>
        <dbReference type="ARBA" id="ARBA00022723"/>
    </source>
</evidence>
<evidence type="ECO:0000256" key="2">
    <source>
        <dbReference type="ARBA" id="ARBA00023002"/>
    </source>
</evidence>
<protein>
    <submittedName>
        <fullName evidence="6">Multicopper oxidase</fullName>
    </submittedName>
</protein>
<keyword evidence="1" id="KW-0479">Metal-binding</keyword>